<accession>A0A6J5RI90</accession>
<evidence type="ECO:0000313" key="8">
    <source>
        <dbReference type="EMBL" id="CAB4192015.1"/>
    </source>
</evidence>
<evidence type="ECO:0000313" key="6">
    <source>
        <dbReference type="EMBL" id="CAB4179449.1"/>
    </source>
</evidence>
<evidence type="ECO:0000313" key="10">
    <source>
        <dbReference type="EMBL" id="CAB4219860.1"/>
    </source>
</evidence>
<sequence>MSNVKYKSDAAHMARIKIAGIKALQDIETGTLYYDVCDECEMLLDENEMGYGHECQ</sequence>
<dbReference type="EMBL" id="LR797130">
    <property type="protein sequence ID" value="CAB4188455.1"/>
    <property type="molecule type" value="Genomic_DNA"/>
</dbReference>
<evidence type="ECO:0000313" key="1">
    <source>
        <dbReference type="EMBL" id="CAB4135736.1"/>
    </source>
</evidence>
<dbReference type="EMBL" id="LR796917">
    <property type="protein sequence ID" value="CAB4174708.1"/>
    <property type="molecule type" value="Genomic_DNA"/>
</dbReference>
<protein>
    <submittedName>
        <fullName evidence="8">Uncharacterized protein</fullName>
    </submittedName>
</protein>
<evidence type="ECO:0000313" key="11">
    <source>
        <dbReference type="EMBL" id="CAB5230523.1"/>
    </source>
</evidence>
<evidence type="ECO:0000313" key="3">
    <source>
        <dbReference type="EMBL" id="CAB4150532.1"/>
    </source>
</evidence>
<dbReference type="EMBL" id="LR796548">
    <property type="protein sequence ID" value="CAB4150532.1"/>
    <property type="molecule type" value="Genomic_DNA"/>
</dbReference>
<dbReference type="EMBL" id="LR796305">
    <property type="protein sequence ID" value="CAB4135736.1"/>
    <property type="molecule type" value="Genomic_DNA"/>
</dbReference>
<gene>
    <name evidence="6" type="ORF">UFOVP1031_106</name>
    <name evidence="7" type="ORF">UFOVP1172_29</name>
    <name evidence="8" type="ORF">UFOVP1240_91</name>
    <name evidence="9" type="ORF">UFOVP1486_148</name>
    <name evidence="11" type="ORF">UFOVP1578_21</name>
    <name evidence="10" type="ORF">UFOVP1630_13</name>
    <name evidence="1" type="ORF">UFOVP288_108</name>
    <name evidence="2" type="ORF">UFOVP483_88</name>
    <name evidence="3" type="ORF">UFOVP573_7</name>
    <name evidence="4" type="ORF">UFOVP769_108</name>
    <name evidence="5" type="ORF">UFOVP962_76</name>
</gene>
<evidence type="ECO:0000313" key="5">
    <source>
        <dbReference type="EMBL" id="CAB4174708.1"/>
    </source>
</evidence>
<evidence type="ECO:0000313" key="2">
    <source>
        <dbReference type="EMBL" id="CAB4146126.1"/>
    </source>
</evidence>
<evidence type="ECO:0000313" key="9">
    <source>
        <dbReference type="EMBL" id="CAB4216265.1"/>
    </source>
</evidence>
<reference evidence="8" key="1">
    <citation type="submission" date="2020-05" db="EMBL/GenBank/DDBJ databases">
        <authorList>
            <person name="Chiriac C."/>
            <person name="Salcher M."/>
            <person name="Ghai R."/>
            <person name="Kavagutti S V."/>
        </authorList>
    </citation>
    <scope>NUCLEOTIDE SEQUENCE</scope>
</reference>
<organism evidence="8">
    <name type="scientific">uncultured Caudovirales phage</name>
    <dbReference type="NCBI Taxonomy" id="2100421"/>
    <lineage>
        <taxon>Viruses</taxon>
        <taxon>Duplodnaviria</taxon>
        <taxon>Heunggongvirae</taxon>
        <taxon>Uroviricota</taxon>
        <taxon>Caudoviricetes</taxon>
        <taxon>Peduoviridae</taxon>
        <taxon>Maltschvirus</taxon>
        <taxon>Maltschvirus maltsch</taxon>
    </lineage>
</organism>
<dbReference type="EMBL" id="LR797434">
    <property type="protein sequence ID" value="CAB4216265.1"/>
    <property type="molecule type" value="Genomic_DNA"/>
</dbReference>
<dbReference type="EMBL" id="LR797492">
    <property type="protein sequence ID" value="CAB4219860.1"/>
    <property type="molecule type" value="Genomic_DNA"/>
</dbReference>
<dbReference type="EMBL" id="LR796980">
    <property type="protein sequence ID" value="CAB4179449.1"/>
    <property type="molecule type" value="Genomic_DNA"/>
</dbReference>
<dbReference type="EMBL" id="LR798423">
    <property type="protein sequence ID" value="CAB5230523.1"/>
    <property type="molecule type" value="Genomic_DNA"/>
</dbReference>
<name>A0A6J5RI90_9CAUD</name>
<dbReference type="EMBL" id="LR796709">
    <property type="protein sequence ID" value="CAB4161594.1"/>
    <property type="molecule type" value="Genomic_DNA"/>
</dbReference>
<dbReference type="EMBL" id="LR796461">
    <property type="protein sequence ID" value="CAB4146126.1"/>
    <property type="molecule type" value="Genomic_DNA"/>
</dbReference>
<evidence type="ECO:0000313" key="4">
    <source>
        <dbReference type="EMBL" id="CAB4161594.1"/>
    </source>
</evidence>
<dbReference type="EMBL" id="LR797180">
    <property type="protein sequence ID" value="CAB4192015.1"/>
    <property type="molecule type" value="Genomic_DNA"/>
</dbReference>
<evidence type="ECO:0000313" key="7">
    <source>
        <dbReference type="EMBL" id="CAB4188455.1"/>
    </source>
</evidence>
<proteinExistence type="predicted"/>